<reference evidence="2 3" key="1">
    <citation type="journal article" date="2024" name="G3 (Bethesda)">
        <title>Genome assembly of Hibiscus sabdariffa L. provides insights into metabolisms of medicinal natural products.</title>
        <authorList>
            <person name="Kim T."/>
        </authorList>
    </citation>
    <scope>NUCLEOTIDE SEQUENCE [LARGE SCALE GENOMIC DNA]</scope>
    <source>
        <strain evidence="2">TK-2024</strain>
        <tissue evidence="2">Old leaves</tissue>
    </source>
</reference>
<gene>
    <name evidence="2" type="ORF">V6N12_007558</name>
</gene>
<sequence length="91" mass="10039">MQKRNSKIKANCHYTTQKRHTEPKDKSVYLHACTHTVTPKELTCFMSASLPIIASQQLEEPQTRPLITKGSSDSSLVAAEAAEPTDLTIGQ</sequence>
<organism evidence="2 3">
    <name type="scientific">Hibiscus sabdariffa</name>
    <name type="common">roselle</name>
    <dbReference type="NCBI Taxonomy" id="183260"/>
    <lineage>
        <taxon>Eukaryota</taxon>
        <taxon>Viridiplantae</taxon>
        <taxon>Streptophyta</taxon>
        <taxon>Embryophyta</taxon>
        <taxon>Tracheophyta</taxon>
        <taxon>Spermatophyta</taxon>
        <taxon>Magnoliopsida</taxon>
        <taxon>eudicotyledons</taxon>
        <taxon>Gunneridae</taxon>
        <taxon>Pentapetalae</taxon>
        <taxon>rosids</taxon>
        <taxon>malvids</taxon>
        <taxon>Malvales</taxon>
        <taxon>Malvaceae</taxon>
        <taxon>Malvoideae</taxon>
        <taxon>Hibiscus</taxon>
    </lineage>
</organism>
<comment type="caution">
    <text evidence="2">The sequence shown here is derived from an EMBL/GenBank/DDBJ whole genome shotgun (WGS) entry which is preliminary data.</text>
</comment>
<feature type="region of interest" description="Disordered" evidence="1">
    <location>
        <begin position="1"/>
        <end position="24"/>
    </location>
</feature>
<feature type="region of interest" description="Disordered" evidence="1">
    <location>
        <begin position="60"/>
        <end position="91"/>
    </location>
</feature>
<dbReference type="EMBL" id="JBBPBM010000009">
    <property type="protein sequence ID" value="KAK8569025.1"/>
    <property type="molecule type" value="Genomic_DNA"/>
</dbReference>
<accession>A0ABR2F242</accession>
<evidence type="ECO:0000256" key="1">
    <source>
        <dbReference type="SAM" id="MobiDB-lite"/>
    </source>
</evidence>
<dbReference type="Proteomes" id="UP001472677">
    <property type="component" value="Unassembled WGS sequence"/>
</dbReference>
<keyword evidence="3" id="KW-1185">Reference proteome</keyword>
<evidence type="ECO:0000313" key="2">
    <source>
        <dbReference type="EMBL" id="KAK8569025.1"/>
    </source>
</evidence>
<evidence type="ECO:0000313" key="3">
    <source>
        <dbReference type="Proteomes" id="UP001472677"/>
    </source>
</evidence>
<protein>
    <submittedName>
        <fullName evidence="2">Uncharacterized protein</fullName>
    </submittedName>
</protein>
<name>A0ABR2F242_9ROSI</name>
<proteinExistence type="predicted"/>